<feature type="domain" description="SET" evidence="9">
    <location>
        <begin position="142"/>
        <end position="285"/>
    </location>
</feature>
<keyword evidence="6" id="KW-0949">S-adenosyl-L-methionine</keyword>
<evidence type="ECO:0000256" key="6">
    <source>
        <dbReference type="ARBA" id="ARBA00022691"/>
    </source>
</evidence>
<dbReference type="GO" id="GO:0008168">
    <property type="term" value="F:methyltransferase activity"/>
    <property type="evidence" value="ECO:0007669"/>
    <property type="project" value="UniProtKB-KW"/>
</dbReference>
<reference evidence="10 11" key="1">
    <citation type="submission" date="2020-01" db="EMBL/GenBank/DDBJ databases">
        <authorList>
            <consortium name="DOE Joint Genome Institute"/>
            <person name="Haridas S."/>
            <person name="Albert R."/>
            <person name="Binder M."/>
            <person name="Bloem J."/>
            <person name="Labutti K."/>
            <person name="Salamov A."/>
            <person name="Andreopoulos B."/>
            <person name="Baker S.E."/>
            <person name="Barry K."/>
            <person name="Bills G."/>
            <person name="Bluhm B.H."/>
            <person name="Cannon C."/>
            <person name="Castanera R."/>
            <person name="Culley D.E."/>
            <person name="Daum C."/>
            <person name="Ezra D."/>
            <person name="Gonzalez J.B."/>
            <person name="Henrissat B."/>
            <person name="Kuo A."/>
            <person name="Liang C."/>
            <person name="Lipzen A."/>
            <person name="Lutzoni F."/>
            <person name="Magnuson J."/>
            <person name="Mondo S."/>
            <person name="Nolan M."/>
            <person name="Ohm R."/>
            <person name="Pangilinan J."/>
            <person name="Park H.-J.H."/>
            <person name="Ramirez L."/>
            <person name="Alfaro M."/>
            <person name="Sun H."/>
            <person name="Tritt A."/>
            <person name="Yoshinaga Y."/>
            <person name="Zwiers L.-H.L."/>
            <person name="Turgeon B.G."/>
            <person name="Goodwin S.B."/>
            <person name="Spatafora J.W."/>
            <person name="Crous P.W."/>
            <person name="Grigoriev I.V."/>
        </authorList>
    </citation>
    <scope>NUCLEOTIDE SEQUENCE [LARGE SCALE GENOMIC DNA]</scope>
    <source>
        <strain evidence="10 11">CBS 611.86</strain>
    </source>
</reference>
<name>A0A7C8M2B8_9PLEO</name>
<keyword evidence="5" id="KW-0808">Transferase</keyword>
<proteinExistence type="predicted"/>
<feature type="compositionally biased region" description="Polar residues" evidence="8">
    <location>
        <begin position="200"/>
        <end position="218"/>
    </location>
</feature>
<dbReference type="InterPro" id="IPR046341">
    <property type="entry name" value="SET_dom_sf"/>
</dbReference>
<evidence type="ECO:0000256" key="7">
    <source>
        <dbReference type="ARBA" id="ARBA00023242"/>
    </source>
</evidence>
<dbReference type="SMART" id="SM00317">
    <property type="entry name" value="SET"/>
    <property type="match status" value="1"/>
</dbReference>
<evidence type="ECO:0000313" key="10">
    <source>
        <dbReference type="EMBL" id="KAF2866576.1"/>
    </source>
</evidence>
<sequence length="341" mass="37680">MAPSVTTCAYQRSTTQKPRGVIKLAPASSMKPKIKPSTLDRYFWYTSSDGVMRLATSTDGTVPEQINTYDFNPALFVREPYPSTFPPGGIWPPEEPCDLLCPLGADDGYCVGDQCYTNKTCKNALCEHSFTNWCQQTENWEDHFELRKTEDLGIGAYTKRAWKAGDVLGWYAGELKVKSYDGSSDYLMQLDIGVLDTSSRAQQGGTANGTPPSPTRQAPSAPHSEPEPDLVYIDAAAKGNWTRFINHSCDPYASYRMRRVGNMRIMTVEAVRDVPADVELTVSYGYDYYGIGTVKVCRCGAENCISRLRGRGSGLKKGKGKGKGRVRVKKCKRLVAPVEEG</sequence>
<evidence type="ECO:0000256" key="1">
    <source>
        <dbReference type="ARBA" id="ARBA00004123"/>
    </source>
</evidence>
<dbReference type="GO" id="GO:0032259">
    <property type="term" value="P:methylation"/>
    <property type="evidence" value="ECO:0007669"/>
    <property type="project" value="UniProtKB-KW"/>
</dbReference>
<evidence type="ECO:0000259" key="9">
    <source>
        <dbReference type="PROSITE" id="PS50280"/>
    </source>
</evidence>
<keyword evidence="7" id="KW-0539">Nucleus</keyword>
<dbReference type="InterPro" id="IPR001214">
    <property type="entry name" value="SET_dom"/>
</dbReference>
<evidence type="ECO:0000256" key="8">
    <source>
        <dbReference type="SAM" id="MobiDB-lite"/>
    </source>
</evidence>
<dbReference type="Pfam" id="PF00856">
    <property type="entry name" value="SET"/>
    <property type="match status" value="1"/>
</dbReference>
<dbReference type="InterPro" id="IPR050777">
    <property type="entry name" value="SET2_Histone-Lys_MeTrsfase"/>
</dbReference>
<dbReference type="Proteomes" id="UP000481861">
    <property type="component" value="Unassembled WGS sequence"/>
</dbReference>
<dbReference type="GO" id="GO:0005694">
    <property type="term" value="C:chromosome"/>
    <property type="evidence" value="ECO:0007669"/>
    <property type="project" value="UniProtKB-SubCell"/>
</dbReference>
<dbReference type="OrthoDB" id="308383at2759"/>
<dbReference type="SUPFAM" id="SSF82199">
    <property type="entry name" value="SET domain"/>
    <property type="match status" value="1"/>
</dbReference>
<dbReference type="EMBL" id="JAADJZ010000027">
    <property type="protein sequence ID" value="KAF2866576.1"/>
    <property type="molecule type" value="Genomic_DNA"/>
</dbReference>
<evidence type="ECO:0000256" key="3">
    <source>
        <dbReference type="ARBA" id="ARBA00022454"/>
    </source>
</evidence>
<dbReference type="AlphaFoldDB" id="A0A7C8M2B8"/>
<comment type="subcellular location">
    <subcellularLocation>
        <location evidence="2">Chromosome</location>
    </subcellularLocation>
    <subcellularLocation>
        <location evidence="1">Nucleus</location>
    </subcellularLocation>
</comment>
<dbReference type="GO" id="GO:0005634">
    <property type="term" value="C:nucleus"/>
    <property type="evidence" value="ECO:0007669"/>
    <property type="project" value="UniProtKB-SubCell"/>
</dbReference>
<accession>A0A7C8M2B8</accession>
<feature type="region of interest" description="Disordered" evidence="8">
    <location>
        <begin position="200"/>
        <end position="227"/>
    </location>
</feature>
<dbReference type="PROSITE" id="PS50280">
    <property type="entry name" value="SET"/>
    <property type="match status" value="1"/>
</dbReference>
<evidence type="ECO:0000256" key="4">
    <source>
        <dbReference type="ARBA" id="ARBA00022603"/>
    </source>
</evidence>
<evidence type="ECO:0000256" key="2">
    <source>
        <dbReference type="ARBA" id="ARBA00004286"/>
    </source>
</evidence>
<keyword evidence="4" id="KW-0489">Methyltransferase</keyword>
<gene>
    <name evidence="10" type="ORF">BDV95DRAFT_611636</name>
</gene>
<dbReference type="PANTHER" id="PTHR22884">
    <property type="entry name" value="SET DOMAIN PROTEINS"/>
    <property type="match status" value="1"/>
</dbReference>
<evidence type="ECO:0000256" key="5">
    <source>
        <dbReference type="ARBA" id="ARBA00022679"/>
    </source>
</evidence>
<keyword evidence="11" id="KW-1185">Reference proteome</keyword>
<comment type="caution">
    <text evidence="10">The sequence shown here is derived from an EMBL/GenBank/DDBJ whole genome shotgun (WGS) entry which is preliminary data.</text>
</comment>
<keyword evidence="3" id="KW-0158">Chromosome</keyword>
<dbReference type="Gene3D" id="2.170.270.10">
    <property type="entry name" value="SET domain"/>
    <property type="match status" value="1"/>
</dbReference>
<organism evidence="10 11">
    <name type="scientific">Massariosphaeria phaeospora</name>
    <dbReference type="NCBI Taxonomy" id="100035"/>
    <lineage>
        <taxon>Eukaryota</taxon>
        <taxon>Fungi</taxon>
        <taxon>Dikarya</taxon>
        <taxon>Ascomycota</taxon>
        <taxon>Pezizomycotina</taxon>
        <taxon>Dothideomycetes</taxon>
        <taxon>Pleosporomycetidae</taxon>
        <taxon>Pleosporales</taxon>
        <taxon>Pleosporales incertae sedis</taxon>
        <taxon>Massariosphaeria</taxon>
    </lineage>
</organism>
<evidence type="ECO:0000313" key="11">
    <source>
        <dbReference type="Proteomes" id="UP000481861"/>
    </source>
</evidence>
<protein>
    <recommendedName>
        <fullName evidence="9">SET domain-containing protein</fullName>
    </recommendedName>
</protein>